<dbReference type="PANTHER" id="PTHR21098:SF0">
    <property type="entry name" value="RIBOFLAVIN SYNTHASE"/>
    <property type="match status" value="1"/>
</dbReference>
<geneLocation type="plasmid" evidence="6">
    <name>pthaf100_a</name>
</geneLocation>
<protein>
    <recommendedName>
        <fullName evidence="2">Riboflavin synthase</fullName>
        <ecNumber evidence="2">2.5.1.9</ecNumber>
    </recommendedName>
</protein>
<dbReference type="GO" id="GO:0009231">
    <property type="term" value="P:riboflavin biosynthetic process"/>
    <property type="evidence" value="ECO:0007669"/>
    <property type="project" value="TreeGrafter"/>
</dbReference>
<evidence type="ECO:0000259" key="4">
    <source>
        <dbReference type="PROSITE" id="PS51177"/>
    </source>
</evidence>
<dbReference type="KEGG" id="vaq:FIV01_16150"/>
<dbReference type="InterPro" id="IPR001783">
    <property type="entry name" value="Lumazine-bd"/>
</dbReference>
<keyword evidence="1" id="KW-0677">Repeat</keyword>
<proteinExistence type="predicted"/>
<accession>A0A5P9CPM7</accession>
<dbReference type="Proteomes" id="UP000326936">
    <property type="component" value="Plasmid pTHAF100_a"/>
</dbReference>
<dbReference type="NCBIfam" id="NF009566">
    <property type="entry name" value="PRK13020.1"/>
    <property type="match status" value="1"/>
</dbReference>
<dbReference type="PANTHER" id="PTHR21098">
    <property type="entry name" value="RIBOFLAVIN SYNTHASE ALPHA CHAIN"/>
    <property type="match status" value="1"/>
</dbReference>
<dbReference type="CDD" id="cd00402">
    <property type="entry name" value="Riboflavin_synthase_like"/>
    <property type="match status" value="1"/>
</dbReference>
<dbReference type="PROSITE" id="PS51177">
    <property type="entry name" value="LUMAZINE_BIND"/>
    <property type="match status" value="2"/>
</dbReference>
<evidence type="ECO:0000313" key="6">
    <source>
        <dbReference type="Proteomes" id="UP000326936"/>
    </source>
</evidence>
<dbReference type="InterPro" id="IPR026017">
    <property type="entry name" value="Lumazine-bd_dom"/>
</dbReference>
<dbReference type="SUPFAM" id="SSF63380">
    <property type="entry name" value="Riboflavin synthase domain-like"/>
    <property type="match status" value="2"/>
</dbReference>
<evidence type="ECO:0000313" key="5">
    <source>
        <dbReference type="EMBL" id="QFT27921.1"/>
    </source>
</evidence>
<keyword evidence="5" id="KW-0614">Plasmid</keyword>
<dbReference type="Pfam" id="PF00677">
    <property type="entry name" value="Lum_binding"/>
    <property type="match status" value="2"/>
</dbReference>
<evidence type="ECO:0000256" key="3">
    <source>
        <dbReference type="PROSITE-ProRule" id="PRU00524"/>
    </source>
</evidence>
<dbReference type="GO" id="GO:0004746">
    <property type="term" value="F:riboflavin synthase activity"/>
    <property type="evidence" value="ECO:0007669"/>
    <property type="project" value="UniProtKB-UniRule"/>
</dbReference>
<evidence type="ECO:0000256" key="2">
    <source>
        <dbReference type="NCBIfam" id="TIGR00187"/>
    </source>
</evidence>
<reference evidence="5 6" key="1">
    <citation type="submission" date="2019-10" db="EMBL/GenBank/DDBJ databases">
        <title>Complete genome sequence of Vibrio sp. strain THAF100, isolated from non-filtered water from the water column of tank 6 of a marine aquarium containing stony-coral fragments. Water maintained at 26 degree C.</title>
        <authorList>
            <person name="Ruckert C."/>
            <person name="Franco A."/>
            <person name="Kalinowski J."/>
            <person name="Glaeser S."/>
        </authorList>
    </citation>
    <scope>NUCLEOTIDE SEQUENCE [LARGE SCALE GENOMIC DNA]</scope>
    <source>
        <strain evidence="5 6">THAF100</strain>
        <plasmid evidence="6">pthaf100_a</plasmid>
    </source>
</reference>
<dbReference type="NCBIfam" id="NF006767">
    <property type="entry name" value="PRK09289.1"/>
    <property type="match status" value="1"/>
</dbReference>
<dbReference type="EMBL" id="CP045351">
    <property type="protein sequence ID" value="QFT27921.1"/>
    <property type="molecule type" value="Genomic_DNA"/>
</dbReference>
<organism evidence="5 6">
    <name type="scientific">Vibrio aquimaris</name>
    <dbReference type="NCBI Taxonomy" id="2587862"/>
    <lineage>
        <taxon>Bacteria</taxon>
        <taxon>Pseudomonadati</taxon>
        <taxon>Pseudomonadota</taxon>
        <taxon>Gammaproteobacteria</taxon>
        <taxon>Vibrionales</taxon>
        <taxon>Vibrionaceae</taxon>
        <taxon>Vibrio</taxon>
    </lineage>
</organism>
<dbReference type="AlphaFoldDB" id="A0A5P9CPM7"/>
<dbReference type="RefSeq" id="WP_152431989.1">
    <property type="nucleotide sequence ID" value="NZ_CBCSDK010000011.1"/>
</dbReference>
<dbReference type="NCBIfam" id="TIGR00187">
    <property type="entry name" value="ribE"/>
    <property type="match status" value="1"/>
</dbReference>
<keyword evidence="6" id="KW-1185">Reference proteome</keyword>
<feature type="domain" description="Lumazine-binding" evidence="4">
    <location>
        <begin position="99"/>
        <end position="197"/>
    </location>
</feature>
<name>A0A5P9CPM7_9VIBR</name>
<dbReference type="EC" id="2.5.1.9" evidence="2"/>
<dbReference type="InterPro" id="IPR017938">
    <property type="entry name" value="Riboflavin_synthase-like_b-brl"/>
</dbReference>
<dbReference type="InterPro" id="IPR023366">
    <property type="entry name" value="ATP_synth_asu-like_sf"/>
</dbReference>
<dbReference type="Gene3D" id="2.40.30.20">
    <property type="match status" value="2"/>
</dbReference>
<gene>
    <name evidence="5" type="primary">ribC</name>
    <name evidence="5" type="ORF">FIV01_16150</name>
</gene>
<feature type="domain" description="Lumazine-binding" evidence="4">
    <location>
        <begin position="1"/>
        <end position="98"/>
    </location>
</feature>
<dbReference type="PIRSF" id="PIRSF000498">
    <property type="entry name" value="Riboflavin_syn_A"/>
    <property type="match status" value="1"/>
</dbReference>
<sequence>MFTGIISSIAAIQDIEDHNGIRTFDIEFEQGFCNDLDIGASVAVDGVCLTVTKLLPPNKASFDVMLPSIRLTTLGSCNAGTKVNVERAAKDGAEIGGHPLSGHIDDKTKVAEIETIEDNYRLRLELPPSLKPYIFPKGYIAINGASLTVSEVDKSSNWFEVWLIPETRRQTTFEEKALGDYVNIEIERGTQVVVDTIRNTLTDALGPLLPEFERYLTTKNSSIDSLTSTTVRHISKK</sequence>
<feature type="repeat" description="Lumazine-binding" evidence="3">
    <location>
        <begin position="1"/>
        <end position="98"/>
    </location>
</feature>
<keyword evidence="5" id="KW-0808">Transferase</keyword>
<feature type="repeat" description="Lumazine-binding" evidence="3">
    <location>
        <begin position="99"/>
        <end position="197"/>
    </location>
</feature>
<evidence type="ECO:0000256" key="1">
    <source>
        <dbReference type="ARBA" id="ARBA00022737"/>
    </source>
</evidence>
<dbReference type="OrthoDB" id="9788537at2"/>